<dbReference type="EMBL" id="SDMP01000012">
    <property type="protein sequence ID" value="RYR27220.1"/>
    <property type="molecule type" value="Genomic_DNA"/>
</dbReference>
<proteinExistence type="predicted"/>
<organism evidence="2 3">
    <name type="scientific">Arachis hypogaea</name>
    <name type="common">Peanut</name>
    <dbReference type="NCBI Taxonomy" id="3818"/>
    <lineage>
        <taxon>Eukaryota</taxon>
        <taxon>Viridiplantae</taxon>
        <taxon>Streptophyta</taxon>
        <taxon>Embryophyta</taxon>
        <taxon>Tracheophyta</taxon>
        <taxon>Spermatophyta</taxon>
        <taxon>Magnoliopsida</taxon>
        <taxon>eudicotyledons</taxon>
        <taxon>Gunneridae</taxon>
        <taxon>Pentapetalae</taxon>
        <taxon>rosids</taxon>
        <taxon>fabids</taxon>
        <taxon>Fabales</taxon>
        <taxon>Fabaceae</taxon>
        <taxon>Papilionoideae</taxon>
        <taxon>50 kb inversion clade</taxon>
        <taxon>dalbergioids sensu lato</taxon>
        <taxon>Dalbergieae</taxon>
        <taxon>Pterocarpus clade</taxon>
        <taxon>Arachis</taxon>
    </lineage>
</organism>
<dbReference type="InterPro" id="IPR033121">
    <property type="entry name" value="PEPTIDASE_A1"/>
</dbReference>
<dbReference type="AlphaFoldDB" id="A0A445ALJ0"/>
<accession>A0A445ALJ0</accession>
<name>A0A445ALJ0_ARAHY</name>
<feature type="domain" description="Peptidase A1" evidence="1">
    <location>
        <begin position="72"/>
        <end position="115"/>
    </location>
</feature>
<evidence type="ECO:0000259" key="1">
    <source>
        <dbReference type="Pfam" id="PF00026"/>
    </source>
</evidence>
<dbReference type="Proteomes" id="UP000289738">
    <property type="component" value="Chromosome B02"/>
</dbReference>
<evidence type="ECO:0000313" key="2">
    <source>
        <dbReference type="EMBL" id="RYR27220.1"/>
    </source>
</evidence>
<dbReference type="InterPro" id="IPR021109">
    <property type="entry name" value="Peptidase_aspartic_dom_sf"/>
</dbReference>
<reference evidence="2 3" key="1">
    <citation type="submission" date="2019-01" db="EMBL/GenBank/DDBJ databases">
        <title>Sequencing of cultivated peanut Arachis hypogaea provides insights into genome evolution and oil improvement.</title>
        <authorList>
            <person name="Chen X."/>
        </authorList>
    </citation>
    <scope>NUCLEOTIDE SEQUENCE [LARGE SCALE GENOMIC DNA]</scope>
    <source>
        <strain evidence="3">cv. Fuhuasheng</strain>
        <tissue evidence="2">Leaves</tissue>
    </source>
</reference>
<keyword evidence="3" id="KW-1185">Reference proteome</keyword>
<dbReference type="SUPFAM" id="SSF50630">
    <property type="entry name" value="Acid proteases"/>
    <property type="match status" value="1"/>
</dbReference>
<dbReference type="Pfam" id="PF00026">
    <property type="entry name" value="Asp"/>
    <property type="match status" value="1"/>
</dbReference>
<sequence length="127" mass="14372">MDRGRKAQRIAASPSIEGSDDHRLETIGAKQRLLIFDKYNNDHQLIITSLLMSRLMHCLTNLVVAVSEDDDIMCNRYNMLDQGFVKESMFSFWLNRNPEEENGGELVFGLQGKAHLCACVKKKILGG</sequence>
<gene>
    <name evidence="2" type="ORF">Ahy_B02g061565</name>
</gene>
<dbReference type="STRING" id="3818.A0A445ALJ0"/>
<evidence type="ECO:0000313" key="3">
    <source>
        <dbReference type="Proteomes" id="UP000289738"/>
    </source>
</evidence>
<protein>
    <recommendedName>
        <fullName evidence="1">Peptidase A1 domain-containing protein</fullName>
    </recommendedName>
</protein>
<dbReference type="Gene3D" id="2.40.70.10">
    <property type="entry name" value="Acid Proteases"/>
    <property type="match status" value="1"/>
</dbReference>
<comment type="caution">
    <text evidence="2">The sequence shown here is derived from an EMBL/GenBank/DDBJ whole genome shotgun (WGS) entry which is preliminary data.</text>
</comment>